<keyword evidence="1" id="KW-0732">Signal</keyword>
<dbReference type="RefSeq" id="WP_024980658.1">
    <property type="nucleotide sequence ID" value="NZ_CBCRUM010000001.1"/>
</dbReference>
<accession>A0A1I4RAW6</accession>
<dbReference type="eggNOG" id="ENOG5032S8Y">
    <property type="taxonomic scope" value="Bacteria"/>
</dbReference>
<organism evidence="2 3">
    <name type="scientific">Flavobacterium succinicans</name>
    <dbReference type="NCBI Taxonomy" id="29536"/>
    <lineage>
        <taxon>Bacteria</taxon>
        <taxon>Pseudomonadati</taxon>
        <taxon>Bacteroidota</taxon>
        <taxon>Flavobacteriia</taxon>
        <taxon>Flavobacteriales</taxon>
        <taxon>Flavobacteriaceae</taxon>
        <taxon>Flavobacterium</taxon>
    </lineage>
</organism>
<evidence type="ECO:0000313" key="2">
    <source>
        <dbReference type="EMBL" id="SFM49401.1"/>
    </source>
</evidence>
<name>A0A1I4RAW6_9FLAO</name>
<dbReference type="EMBL" id="FOUT01000001">
    <property type="protein sequence ID" value="SFM49401.1"/>
    <property type="molecule type" value="Genomic_DNA"/>
</dbReference>
<dbReference type="Proteomes" id="UP000182961">
    <property type="component" value="Unassembled WGS sequence"/>
</dbReference>
<proteinExistence type="predicted"/>
<feature type="signal peptide" evidence="1">
    <location>
        <begin position="1"/>
        <end position="20"/>
    </location>
</feature>
<sequence>MKKILLALAFGYFLSGTAQENESISSKKNEMKINAALLVAGALEVSYERIINEESAFGASLLLAIDDDIDTKVIFTPYYRYYFGKKPAAGFFAEGFGMLNNYESYKYNTIGNESRTTTRTDFALGFGLGAKWITKKGFIFEINGGVGRNLFNSSDTDYEIVGRGGITFGYRFN</sequence>
<evidence type="ECO:0000313" key="3">
    <source>
        <dbReference type="Proteomes" id="UP000182961"/>
    </source>
</evidence>
<keyword evidence="3" id="KW-1185">Reference proteome</keyword>
<evidence type="ECO:0008006" key="4">
    <source>
        <dbReference type="Google" id="ProtNLM"/>
    </source>
</evidence>
<reference evidence="3" key="1">
    <citation type="submission" date="2016-10" db="EMBL/GenBank/DDBJ databases">
        <authorList>
            <person name="Varghese N."/>
            <person name="Submissions S."/>
        </authorList>
    </citation>
    <scope>NUCLEOTIDE SEQUENCE [LARGE SCALE GENOMIC DNA]</scope>
    <source>
        <strain evidence="3">DSM 4002</strain>
    </source>
</reference>
<protein>
    <recommendedName>
        <fullName evidence="4">DUF3575 domain-containing protein</fullName>
    </recommendedName>
</protein>
<gene>
    <name evidence="2" type="ORF">SAMN05444143_101279</name>
</gene>
<feature type="chain" id="PRO_5010344088" description="DUF3575 domain-containing protein" evidence="1">
    <location>
        <begin position="21"/>
        <end position="173"/>
    </location>
</feature>
<evidence type="ECO:0000256" key="1">
    <source>
        <dbReference type="SAM" id="SignalP"/>
    </source>
</evidence>
<dbReference type="AlphaFoldDB" id="A0A1I4RAW6"/>